<protein>
    <submittedName>
        <fullName evidence="2">Uncharacterized protein</fullName>
    </submittedName>
</protein>
<dbReference type="KEGG" id="ifl:C1H71_00180"/>
<gene>
    <name evidence="2" type="ORF">C1H71_00180</name>
</gene>
<dbReference type="AlphaFoldDB" id="A0A7G3G4F3"/>
<evidence type="ECO:0000313" key="2">
    <source>
        <dbReference type="EMBL" id="QBC42127.1"/>
    </source>
</evidence>
<evidence type="ECO:0000313" key="3">
    <source>
        <dbReference type="Proteomes" id="UP000515917"/>
    </source>
</evidence>
<evidence type="ECO:0000256" key="1">
    <source>
        <dbReference type="SAM" id="MobiDB-lite"/>
    </source>
</evidence>
<name>A0A7G3G4F3_9NEIS</name>
<feature type="region of interest" description="Disordered" evidence="1">
    <location>
        <begin position="1"/>
        <end position="23"/>
    </location>
</feature>
<organism evidence="2 3">
    <name type="scientific">Iodobacter fluviatilis</name>
    <dbReference type="NCBI Taxonomy" id="537"/>
    <lineage>
        <taxon>Bacteria</taxon>
        <taxon>Pseudomonadati</taxon>
        <taxon>Pseudomonadota</taxon>
        <taxon>Betaproteobacteria</taxon>
        <taxon>Neisseriales</taxon>
        <taxon>Chitinibacteraceae</taxon>
        <taxon>Iodobacter</taxon>
    </lineage>
</organism>
<dbReference type="EMBL" id="CP025781">
    <property type="protein sequence ID" value="QBC42127.1"/>
    <property type="molecule type" value="Genomic_DNA"/>
</dbReference>
<reference evidence="2 3" key="1">
    <citation type="submission" date="2018-01" db="EMBL/GenBank/DDBJ databases">
        <title>Genome sequence of Iodobacter sp. strain PCH194 isolated from Indian Trans-Himalaya.</title>
        <authorList>
            <person name="Kumar V."/>
            <person name="Thakur V."/>
            <person name="Kumar S."/>
            <person name="Singh D."/>
        </authorList>
    </citation>
    <scope>NUCLEOTIDE SEQUENCE [LARGE SCALE GENOMIC DNA]</scope>
    <source>
        <strain evidence="2 3">PCH194</strain>
    </source>
</reference>
<dbReference type="Proteomes" id="UP000515917">
    <property type="component" value="Chromosome"/>
</dbReference>
<keyword evidence="3" id="KW-1185">Reference proteome</keyword>
<sequence>MSTPPNTRTAGRSTTQPQAPVKTIPILSPEDTSYLCQKICFCSSNAKIGKAGQFLYQRCVTKSIQFDCEASGHIWRYKGEVGYNMKLNPPKPLLGKNGIHPSSFPLGAAIREKVFSLSKQDLESGPQKGLLRIPDVIIVKDKNNFSLEQSNIEMVVEIKFPRDTLKTGQQMAYERIAGDANKFKLLETSECQCKPREEKKRQPVDVPAPLVAPIPKPGRRTVGEPATANALGENEVPLSDYLLAGGLIVGGIAIAYFTAGTGSAISAAAWSSAARLFVVGAAVGASNLAAAQGKKP</sequence>
<proteinExistence type="predicted"/>
<dbReference type="RefSeq" id="WP_130104757.1">
    <property type="nucleotide sequence ID" value="NZ_CP025781.1"/>
</dbReference>
<accession>A0A7G3G4F3</accession>
<feature type="compositionally biased region" description="Polar residues" evidence="1">
    <location>
        <begin position="1"/>
        <end position="18"/>
    </location>
</feature>